<sequence>MSTTLVEEPTASHRAADSPSSRLRGEMTAARLSFTWLGVRKSLSSQQKEQAADSFGAEGKFLSAGKKLLDTSHPAFKAVTAIKGRAVSYWNGVSLPYPESGIRLIRRDAINVFDDQITLFRNELEHAVCELDVHYDELRHTARERLGELFDVSDYPPSLVGAFEINHDYPSVEPPDYLRKLNSELYEQEVRRMQARFNEAVELAEHAFIDELSQLVSHLTERLSGHDDGKPKVFRDTAVENLTEFFSRFQMLNVRSNEQLDSLVDQCRNIVSGIAPQSLRNNSSLRQQIGSQLSGVQSVLDGLLVDRPRRRIVRSAK</sequence>
<feature type="region of interest" description="Disordered" evidence="1">
    <location>
        <begin position="1"/>
        <end position="23"/>
    </location>
</feature>
<dbReference type="Proteomes" id="UP000318878">
    <property type="component" value="Unassembled WGS sequence"/>
</dbReference>
<protein>
    <recommendedName>
        <fullName evidence="4">DUF3150 domain-containing protein</fullName>
    </recommendedName>
</protein>
<name>A0A5C5VMK2_9BACT</name>
<evidence type="ECO:0000313" key="3">
    <source>
        <dbReference type="Proteomes" id="UP000318878"/>
    </source>
</evidence>
<proteinExistence type="predicted"/>
<gene>
    <name evidence="2" type="ORF">Enr8_06330</name>
</gene>
<evidence type="ECO:0000256" key="1">
    <source>
        <dbReference type="SAM" id="MobiDB-lite"/>
    </source>
</evidence>
<dbReference type="EMBL" id="SJPF01000001">
    <property type="protein sequence ID" value="TWT38939.1"/>
    <property type="molecule type" value="Genomic_DNA"/>
</dbReference>
<evidence type="ECO:0008006" key="4">
    <source>
        <dbReference type="Google" id="ProtNLM"/>
    </source>
</evidence>
<evidence type="ECO:0000313" key="2">
    <source>
        <dbReference type="EMBL" id="TWT38939.1"/>
    </source>
</evidence>
<accession>A0A5C5VMK2</accession>
<reference evidence="2 3" key="1">
    <citation type="submission" date="2019-02" db="EMBL/GenBank/DDBJ databases">
        <title>Deep-cultivation of Planctomycetes and their phenomic and genomic characterization uncovers novel biology.</title>
        <authorList>
            <person name="Wiegand S."/>
            <person name="Jogler M."/>
            <person name="Boedeker C."/>
            <person name="Pinto D."/>
            <person name="Vollmers J."/>
            <person name="Rivas-Marin E."/>
            <person name="Kohn T."/>
            <person name="Peeters S.H."/>
            <person name="Heuer A."/>
            <person name="Rast P."/>
            <person name="Oberbeckmann S."/>
            <person name="Bunk B."/>
            <person name="Jeske O."/>
            <person name="Meyerdierks A."/>
            <person name="Storesund J.E."/>
            <person name="Kallscheuer N."/>
            <person name="Luecker S."/>
            <person name="Lage O.M."/>
            <person name="Pohl T."/>
            <person name="Merkel B.J."/>
            <person name="Hornburger P."/>
            <person name="Mueller R.-W."/>
            <person name="Bruemmer F."/>
            <person name="Labrenz M."/>
            <person name="Spormann A.M."/>
            <person name="Op Den Camp H."/>
            <person name="Overmann J."/>
            <person name="Amann R."/>
            <person name="Jetten M.S.M."/>
            <person name="Mascher T."/>
            <person name="Medema M.H."/>
            <person name="Devos D.P."/>
            <person name="Kaster A.-K."/>
            <person name="Ovreas L."/>
            <person name="Rohde M."/>
            <person name="Galperin M.Y."/>
            <person name="Jogler C."/>
        </authorList>
    </citation>
    <scope>NUCLEOTIDE SEQUENCE [LARGE SCALE GENOMIC DNA]</scope>
    <source>
        <strain evidence="2 3">Enr8</strain>
    </source>
</reference>
<comment type="caution">
    <text evidence="2">The sequence shown here is derived from an EMBL/GenBank/DDBJ whole genome shotgun (WGS) entry which is preliminary data.</text>
</comment>
<dbReference type="OrthoDB" id="247764at2"/>
<dbReference type="RefSeq" id="WP_146429155.1">
    <property type="nucleotide sequence ID" value="NZ_SJPF01000001.1"/>
</dbReference>
<dbReference type="AlphaFoldDB" id="A0A5C5VMK2"/>
<organism evidence="2 3">
    <name type="scientific">Blastopirellula retiformator</name>
    <dbReference type="NCBI Taxonomy" id="2527970"/>
    <lineage>
        <taxon>Bacteria</taxon>
        <taxon>Pseudomonadati</taxon>
        <taxon>Planctomycetota</taxon>
        <taxon>Planctomycetia</taxon>
        <taxon>Pirellulales</taxon>
        <taxon>Pirellulaceae</taxon>
        <taxon>Blastopirellula</taxon>
    </lineage>
</organism>
<keyword evidence="3" id="KW-1185">Reference proteome</keyword>